<dbReference type="EMBL" id="CM043790">
    <property type="protein sequence ID" value="KAI4826197.1"/>
    <property type="molecule type" value="Genomic_DNA"/>
</dbReference>
<comment type="caution">
    <text evidence="1">The sequence shown here is derived from an EMBL/GenBank/DDBJ whole genome shotgun (WGS) entry which is preliminary data.</text>
</comment>
<sequence length="62" mass="7032">IHGPWQAMRICPPPLASGANMWKLAWGYGARPMEEEAEGQRRESIPNRRGVRTQVENKGLDM</sequence>
<accession>A0ACB9XHY5</accession>
<gene>
    <name evidence="1" type="ORF">KUCAC02_021838</name>
</gene>
<evidence type="ECO:0000313" key="2">
    <source>
        <dbReference type="Proteomes" id="UP001057452"/>
    </source>
</evidence>
<proteinExistence type="predicted"/>
<dbReference type="Proteomes" id="UP001057452">
    <property type="component" value="Chromosome 6"/>
</dbReference>
<organism evidence="1 2">
    <name type="scientific">Chaenocephalus aceratus</name>
    <name type="common">Blackfin icefish</name>
    <name type="synonym">Chaenichthys aceratus</name>
    <dbReference type="NCBI Taxonomy" id="36190"/>
    <lineage>
        <taxon>Eukaryota</taxon>
        <taxon>Metazoa</taxon>
        <taxon>Chordata</taxon>
        <taxon>Craniata</taxon>
        <taxon>Vertebrata</taxon>
        <taxon>Euteleostomi</taxon>
        <taxon>Actinopterygii</taxon>
        <taxon>Neopterygii</taxon>
        <taxon>Teleostei</taxon>
        <taxon>Neoteleostei</taxon>
        <taxon>Acanthomorphata</taxon>
        <taxon>Eupercaria</taxon>
        <taxon>Perciformes</taxon>
        <taxon>Notothenioidei</taxon>
        <taxon>Channichthyidae</taxon>
        <taxon>Chaenocephalus</taxon>
    </lineage>
</organism>
<keyword evidence="2" id="KW-1185">Reference proteome</keyword>
<protein>
    <submittedName>
        <fullName evidence="1">Uncharacterized protein</fullName>
    </submittedName>
</protein>
<feature type="non-terminal residue" evidence="1">
    <location>
        <position position="1"/>
    </location>
</feature>
<feature type="non-terminal residue" evidence="1">
    <location>
        <position position="62"/>
    </location>
</feature>
<reference evidence="1" key="1">
    <citation type="submission" date="2022-05" db="EMBL/GenBank/DDBJ databases">
        <title>Chromosome-level genome of Chaenocephalus aceratus.</title>
        <authorList>
            <person name="Park H."/>
        </authorList>
    </citation>
    <scope>NUCLEOTIDE SEQUENCE</scope>
    <source>
        <strain evidence="1">KU_202001</strain>
    </source>
</reference>
<name>A0ACB9XHY5_CHAAC</name>
<evidence type="ECO:0000313" key="1">
    <source>
        <dbReference type="EMBL" id="KAI4826197.1"/>
    </source>
</evidence>